<keyword evidence="11" id="KW-1185">Reference proteome</keyword>
<dbReference type="GO" id="GO:0005886">
    <property type="term" value="C:plasma membrane"/>
    <property type="evidence" value="ECO:0007669"/>
    <property type="project" value="UniProtKB-SubCell"/>
</dbReference>
<reference evidence="10 11" key="1">
    <citation type="submission" date="2019-01" db="EMBL/GenBank/DDBJ databases">
        <title>Lacunisphaera sp. strain TWA-58.</title>
        <authorList>
            <person name="Chen W.-M."/>
        </authorList>
    </citation>
    <scope>NUCLEOTIDE SEQUENCE [LARGE SCALE GENOMIC DNA]</scope>
    <source>
        <strain evidence="10 11">TWA-58</strain>
    </source>
</reference>
<dbReference type="Pfam" id="PF02554">
    <property type="entry name" value="CstA"/>
    <property type="match status" value="1"/>
</dbReference>
<keyword evidence="5 8" id="KW-0812">Transmembrane</keyword>
<dbReference type="PANTHER" id="PTHR30252">
    <property type="entry name" value="INNER MEMBRANE PEPTIDE TRANSPORTER"/>
    <property type="match status" value="1"/>
</dbReference>
<feature type="transmembrane region" description="Helical" evidence="8">
    <location>
        <begin position="221"/>
        <end position="239"/>
    </location>
</feature>
<evidence type="ECO:0000313" key="11">
    <source>
        <dbReference type="Proteomes" id="UP000290218"/>
    </source>
</evidence>
<feature type="transmembrane region" description="Helical" evidence="8">
    <location>
        <begin position="368"/>
        <end position="388"/>
    </location>
</feature>
<feature type="transmembrane region" description="Helical" evidence="8">
    <location>
        <begin position="291"/>
        <end position="308"/>
    </location>
</feature>
<dbReference type="EMBL" id="SDHX01000002">
    <property type="protein sequence ID" value="RXK53586.1"/>
    <property type="molecule type" value="Genomic_DNA"/>
</dbReference>
<feature type="transmembrane region" description="Helical" evidence="8">
    <location>
        <begin position="163"/>
        <end position="187"/>
    </location>
</feature>
<evidence type="ECO:0000259" key="9">
    <source>
        <dbReference type="Pfam" id="PF02554"/>
    </source>
</evidence>
<organism evidence="10 11">
    <name type="scientific">Oleiharenicola lentus</name>
    <dbReference type="NCBI Taxonomy" id="2508720"/>
    <lineage>
        <taxon>Bacteria</taxon>
        <taxon>Pseudomonadati</taxon>
        <taxon>Verrucomicrobiota</taxon>
        <taxon>Opitutia</taxon>
        <taxon>Opitutales</taxon>
        <taxon>Opitutaceae</taxon>
        <taxon>Oleiharenicola</taxon>
    </lineage>
</organism>
<dbReference type="RefSeq" id="WP_129049412.1">
    <property type="nucleotide sequence ID" value="NZ_SDHX01000002.1"/>
</dbReference>
<dbReference type="InterPro" id="IPR003706">
    <property type="entry name" value="CstA_N"/>
</dbReference>
<protein>
    <submittedName>
        <fullName evidence="10">Carbon starvation protein A</fullName>
    </submittedName>
</protein>
<evidence type="ECO:0000256" key="1">
    <source>
        <dbReference type="ARBA" id="ARBA00004651"/>
    </source>
</evidence>
<feature type="transmembrane region" description="Helical" evidence="8">
    <location>
        <begin position="539"/>
        <end position="564"/>
    </location>
</feature>
<feature type="transmembrane region" description="Helical" evidence="8">
    <location>
        <begin position="259"/>
        <end position="279"/>
    </location>
</feature>
<feature type="transmembrane region" description="Helical" evidence="8">
    <location>
        <begin position="119"/>
        <end position="142"/>
    </location>
</feature>
<proteinExistence type="inferred from homology"/>
<evidence type="ECO:0000313" key="10">
    <source>
        <dbReference type="EMBL" id="RXK53586.1"/>
    </source>
</evidence>
<feature type="transmembrane region" description="Helical" evidence="8">
    <location>
        <begin position="508"/>
        <end position="527"/>
    </location>
</feature>
<feature type="transmembrane region" description="Helical" evidence="8">
    <location>
        <begin position="6"/>
        <end position="28"/>
    </location>
</feature>
<gene>
    <name evidence="10" type="ORF">ESB00_18005</name>
</gene>
<dbReference type="InterPro" id="IPR051605">
    <property type="entry name" value="CstA"/>
</dbReference>
<keyword evidence="7 8" id="KW-0472">Membrane</keyword>
<dbReference type="PANTHER" id="PTHR30252:SF3">
    <property type="entry name" value="PYRUVATE_PROTON SYMPORTER BTST"/>
    <property type="match status" value="1"/>
</dbReference>
<feature type="transmembrane region" description="Helical" evidence="8">
    <location>
        <begin position="571"/>
        <end position="592"/>
    </location>
</feature>
<keyword evidence="4" id="KW-1003">Cell membrane</keyword>
<feature type="domain" description="CstA N-terminal" evidence="9">
    <location>
        <begin position="36"/>
        <end position="589"/>
    </location>
</feature>
<evidence type="ECO:0000256" key="8">
    <source>
        <dbReference type="SAM" id="Phobius"/>
    </source>
</evidence>
<keyword evidence="3" id="KW-0813">Transport</keyword>
<comment type="caution">
    <text evidence="10">The sequence shown here is derived from an EMBL/GenBank/DDBJ whole genome shotgun (WGS) entry which is preliminary data.</text>
</comment>
<evidence type="ECO:0000256" key="6">
    <source>
        <dbReference type="ARBA" id="ARBA00022989"/>
    </source>
</evidence>
<comment type="subcellular location">
    <subcellularLocation>
        <location evidence="1">Cell membrane</location>
        <topology evidence="1">Multi-pass membrane protein</topology>
    </subcellularLocation>
</comment>
<sequence>MKFPAWFKVLVWSLVVALGVTAVGVLAWSRGEPVSALWVVVAALCVFAVAYRFHSAWLLAKVLTLDELRAPPSVVREDGKDYVQTNKWIVFGHHFAAIAGPGPLVGPVLAAQFGFMPGMLWMLIGATLGGAVHDSVILFCSVRRGGKSLGQMVREEVGPFAGLAALVSIVAIMIILLAVLGLVVVNALAESPWGLFTIAATMPIAVLMGCGLRYGGHGARTLWSVSIFGVLALLAAVWGGQHVHGSALEGWLTLKGTTLAWWIMGYGIVASILPVWLLLAPRDYLSTFMKIGTVAAMGIAIIVLAPTLKMPALTKFIDGTGPVVAGPLFPFVFITIACAAVSGFHSLISSGTTPKLLMRESHIRTIGYGAMATEMVVGLMALIAACAMEPGEYFAINMKGEAAAVTARVTELGFPVTVAQMDQLAADVGEKTMVGRTGGAPTFAVGMAHMFAGVLGSKAALALWYHFAIMFEALFILTTIDAGTRVGRFLVQDLLGLVSKRLADTGSFAANTLATLLFVGAWGWFLYQGVVDPLGGINSLWPIFGVANQLLAVIALSLGTTVLIKMGRARYLWVTLAPLVWLLSVTMSAGWLKIFAADPRVGFLSAAASLQERIAGGGTAKQLADWEHLVTNNYINTAVTGTFLVLVLLVVAANARVWWLLLSGRRAAELREDAYVPLTPAPATK</sequence>
<comment type="similarity">
    <text evidence="2">Belongs to the peptide transporter carbon starvation (CstA) (TC 2.A.114) family.</text>
</comment>
<keyword evidence="6 8" id="KW-1133">Transmembrane helix</keyword>
<evidence type="ECO:0000256" key="2">
    <source>
        <dbReference type="ARBA" id="ARBA00007755"/>
    </source>
</evidence>
<dbReference type="OrthoDB" id="9761224at2"/>
<evidence type="ECO:0000256" key="3">
    <source>
        <dbReference type="ARBA" id="ARBA00022448"/>
    </source>
</evidence>
<feature type="transmembrane region" description="Helical" evidence="8">
    <location>
        <begin position="638"/>
        <end position="661"/>
    </location>
</feature>
<dbReference type="Proteomes" id="UP000290218">
    <property type="component" value="Unassembled WGS sequence"/>
</dbReference>
<feature type="transmembrane region" description="Helical" evidence="8">
    <location>
        <begin position="35"/>
        <end position="53"/>
    </location>
</feature>
<evidence type="ECO:0000256" key="4">
    <source>
        <dbReference type="ARBA" id="ARBA00022475"/>
    </source>
</evidence>
<dbReference type="AlphaFoldDB" id="A0A4V1M630"/>
<accession>A0A4V1M630</accession>
<feature type="transmembrane region" description="Helical" evidence="8">
    <location>
        <begin position="328"/>
        <end position="348"/>
    </location>
</feature>
<evidence type="ECO:0000256" key="5">
    <source>
        <dbReference type="ARBA" id="ARBA00022692"/>
    </source>
</evidence>
<evidence type="ECO:0000256" key="7">
    <source>
        <dbReference type="ARBA" id="ARBA00023136"/>
    </source>
</evidence>
<name>A0A4V1M630_9BACT</name>
<feature type="transmembrane region" description="Helical" evidence="8">
    <location>
        <begin position="193"/>
        <end position="214"/>
    </location>
</feature>
<dbReference type="GO" id="GO:0009267">
    <property type="term" value="P:cellular response to starvation"/>
    <property type="evidence" value="ECO:0007669"/>
    <property type="project" value="InterPro"/>
</dbReference>